<name>A0A5K3G4R0_MESCO</name>
<dbReference type="AlphaFoldDB" id="A0A5K3G4R0"/>
<protein>
    <submittedName>
        <fullName evidence="2">ORF2</fullName>
    </submittedName>
</protein>
<proteinExistence type="predicted"/>
<sequence>MARRNKAECVGSPNRPAYSSIHSSIHPPHYQSTVNPLSLSLLPICYLPCPAPPQYPLARPHASAPIHTPQTTSTTLKPHQRRQRKRRRRTRGGSRGQKRTIKQGFSALMTPPLMDDNNTQLTTPNHGSLLDSTAQHSTHRARTEETKYE</sequence>
<feature type="compositionally biased region" description="Basic residues" evidence="1">
    <location>
        <begin position="78"/>
        <end position="101"/>
    </location>
</feature>
<feature type="compositionally biased region" description="Polar residues" evidence="1">
    <location>
        <begin position="68"/>
        <end position="77"/>
    </location>
</feature>
<evidence type="ECO:0000313" key="2">
    <source>
        <dbReference type="WBParaSite" id="MCU_013178-RA"/>
    </source>
</evidence>
<evidence type="ECO:0000256" key="1">
    <source>
        <dbReference type="SAM" id="MobiDB-lite"/>
    </source>
</evidence>
<accession>A0A5K3G4R0</accession>
<feature type="region of interest" description="Disordered" evidence="1">
    <location>
        <begin position="53"/>
        <end position="149"/>
    </location>
</feature>
<organism evidence="2">
    <name type="scientific">Mesocestoides corti</name>
    <name type="common">Flatworm</name>
    <dbReference type="NCBI Taxonomy" id="53468"/>
    <lineage>
        <taxon>Eukaryota</taxon>
        <taxon>Metazoa</taxon>
        <taxon>Spiralia</taxon>
        <taxon>Lophotrochozoa</taxon>
        <taxon>Platyhelminthes</taxon>
        <taxon>Cestoda</taxon>
        <taxon>Eucestoda</taxon>
        <taxon>Cyclophyllidea</taxon>
        <taxon>Mesocestoididae</taxon>
        <taxon>Mesocestoides</taxon>
    </lineage>
</organism>
<dbReference type="WBParaSite" id="MCU_013178-RA">
    <property type="protein sequence ID" value="MCU_013178-RA"/>
    <property type="gene ID" value="MCU_013178"/>
</dbReference>
<reference evidence="2" key="1">
    <citation type="submission" date="2019-11" db="UniProtKB">
        <authorList>
            <consortium name="WormBaseParasite"/>
        </authorList>
    </citation>
    <scope>IDENTIFICATION</scope>
</reference>
<feature type="compositionally biased region" description="Polar residues" evidence="1">
    <location>
        <begin position="116"/>
        <end position="136"/>
    </location>
</feature>